<dbReference type="Proteomes" id="UP000006320">
    <property type="component" value="Unassembled WGS sequence"/>
</dbReference>
<dbReference type="EMBL" id="BAEM01000043">
    <property type="protein sequence ID" value="GAC11583.1"/>
    <property type="molecule type" value="Genomic_DNA"/>
</dbReference>
<dbReference type="AlphaFoldDB" id="A0AAV3V4N0"/>
<proteinExistence type="predicted"/>
<accession>A0AAV3V4N0</accession>
<feature type="compositionally biased region" description="Polar residues" evidence="1">
    <location>
        <begin position="21"/>
        <end position="41"/>
    </location>
</feature>
<feature type="region of interest" description="Disordered" evidence="1">
    <location>
        <begin position="15"/>
        <end position="41"/>
    </location>
</feature>
<evidence type="ECO:0000256" key="1">
    <source>
        <dbReference type="SAM" id="MobiDB-lite"/>
    </source>
</evidence>
<reference evidence="2 3" key="1">
    <citation type="journal article" date="2017" name="Antonie Van Leeuwenhoek">
        <title>Rhizobium rhizosphaerae sp. nov., a novel species isolated from rice rhizosphere.</title>
        <authorList>
            <person name="Zhao J.J."/>
            <person name="Zhang J."/>
            <person name="Zhang R.J."/>
            <person name="Zhang C.W."/>
            <person name="Yin H.Q."/>
            <person name="Zhang X.X."/>
        </authorList>
    </citation>
    <scope>NUCLEOTIDE SEQUENCE [LARGE SCALE GENOMIC DNA]</scope>
    <source>
        <strain evidence="2 3">S18K6</strain>
    </source>
</reference>
<sequence length="41" mass="4445">MVVLIGWGIAKRKSKEPNAQCHATSRTANTQTPDALCKSTM</sequence>
<comment type="caution">
    <text evidence="2">The sequence shown here is derived from an EMBL/GenBank/DDBJ whole genome shotgun (WGS) entry which is preliminary data.</text>
</comment>
<evidence type="ECO:0000313" key="2">
    <source>
        <dbReference type="EMBL" id="GAC11583.1"/>
    </source>
</evidence>
<name>A0AAV3V4N0_9ALTE</name>
<protein>
    <submittedName>
        <fullName evidence="2">Uncharacterized protein</fullName>
    </submittedName>
</protein>
<gene>
    <name evidence="2" type="ORF">GCHA_3653</name>
</gene>
<evidence type="ECO:0000313" key="3">
    <source>
        <dbReference type="Proteomes" id="UP000006320"/>
    </source>
</evidence>
<organism evidence="2 3">
    <name type="scientific">Paraglaciecola chathamensis S18K6</name>
    <dbReference type="NCBI Taxonomy" id="1127672"/>
    <lineage>
        <taxon>Bacteria</taxon>
        <taxon>Pseudomonadati</taxon>
        <taxon>Pseudomonadota</taxon>
        <taxon>Gammaproteobacteria</taxon>
        <taxon>Alteromonadales</taxon>
        <taxon>Alteromonadaceae</taxon>
        <taxon>Paraglaciecola</taxon>
    </lineage>
</organism>